<keyword evidence="3" id="KW-1185">Reference proteome</keyword>
<feature type="domain" description="Siphovirus-type tail component C-terminal" evidence="1">
    <location>
        <begin position="173"/>
        <end position="268"/>
    </location>
</feature>
<protein>
    <submittedName>
        <fullName evidence="2">3-hydroxy-3-methylglutaryl CoA synthase</fullName>
    </submittedName>
</protein>
<dbReference type="Pfam" id="PF22768">
    <property type="entry name" value="SPP1_Dit"/>
    <property type="match status" value="1"/>
</dbReference>
<dbReference type="AlphaFoldDB" id="A0A7Y0EP32"/>
<proteinExistence type="predicted"/>
<name>A0A7Y0EP32_9BIFI</name>
<evidence type="ECO:0000313" key="2">
    <source>
        <dbReference type="EMBL" id="NMM93863.1"/>
    </source>
</evidence>
<accession>A0A7Y0EP32</accession>
<sequence>MADYPPGEGLFKREPGDWGDDGLRINGLPLSHWGLWLGVDGVQVGELSMGTSFTELPGVPGLVDGSLVDGMNNAIPTQRRTLTINVGMWGDEAEAVESKTRFALLNGSTVEVQWRNWPGVFIGRITSINWTDEWKQGVFVRSLGVVTVSCRPYVYGTPRSFETSTAVHTVLVEGNRPTGPTVTCVPPAGTKRYYLTVNEGSANQAQLVFNADFNGSWTLTVDCDQHYATYGTQPVFPSVDSDYPMLIPGSNTVQDSAGVSLWTYTPRWLL</sequence>
<dbReference type="EMBL" id="JAAIII010000003">
    <property type="protein sequence ID" value="NMM93863.1"/>
    <property type="molecule type" value="Genomic_DNA"/>
</dbReference>
<gene>
    <name evidence="2" type="ORF">G1C95_1050</name>
</gene>
<dbReference type="Gene3D" id="2.60.120.860">
    <property type="match status" value="1"/>
</dbReference>
<dbReference type="RefSeq" id="WP_169171918.1">
    <property type="nucleotide sequence ID" value="NZ_JAAIII010000003.1"/>
</dbReference>
<reference evidence="2 3" key="1">
    <citation type="submission" date="2020-02" db="EMBL/GenBank/DDBJ databases">
        <title>Characterization of phylogenetic diversity of novel bifidobacterial species isolated in Czech ZOOs.</title>
        <authorList>
            <person name="Lugli G.A."/>
            <person name="Vera N.B."/>
            <person name="Ventura M."/>
        </authorList>
    </citation>
    <scope>NUCLEOTIDE SEQUENCE [LARGE SCALE GENOMIC DNA]</scope>
    <source>
        <strain evidence="2 3">DSM 109957</strain>
    </source>
</reference>
<organism evidence="2 3">
    <name type="scientific">Bifidobacterium oedipodis</name>
    <dbReference type="NCBI Taxonomy" id="2675322"/>
    <lineage>
        <taxon>Bacteria</taxon>
        <taxon>Bacillati</taxon>
        <taxon>Actinomycetota</taxon>
        <taxon>Actinomycetes</taxon>
        <taxon>Bifidobacteriales</taxon>
        <taxon>Bifidobacteriaceae</taxon>
        <taxon>Bifidobacterium</taxon>
    </lineage>
</organism>
<comment type="caution">
    <text evidence="2">The sequence shown here is derived from an EMBL/GenBank/DDBJ whole genome shotgun (WGS) entry which is preliminary data.</text>
</comment>
<dbReference type="Proteomes" id="UP000532194">
    <property type="component" value="Unassembled WGS sequence"/>
</dbReference>
<evidence type="ECO:0000259" key="1">
    <source>
        <dbReference type="Pfam" id="PF22768"/>
    </source>
</evidence>
<evidence type="ECO:0000313" key="3">
    <source>
        <dbReference type="Proteomes" id="UP000532194"/>
    </source>
</evidence>
<dbReference type="InterPro" id="IPR054738">
    <property type="entry name" value="Siphovirus-type_tail_C"/>
</dbReference>